<feature type="signal peptide" evidence="5">
    <location>
        <begin position="1"/>
        <end position="24"/>
    </location>
</feature>
<evidence type="ECO:0000256" key="1">
    <source>
        <dbReference type="ARBA" id="ARBA00004442"/>
    </source>
</evidence>
<keyword evidence="9" id="KW-1185">Reference proteome</keyword>
<keyword evidence="2 4" id="KW-0472">Membrane</keyword>
<feature type="chain" id="PRO_5047338723" evidence="5">
    <location>
        <begin position="25"/>
        <end position="1055"/>
    </location>
</feature>
<protein>
    <submittedName>
        <fullName evidence="8">TonB-dependent receptor</fullName>
    </submittedName>
</protein>
<evidence type="ECO:0000256" key="5">
    <source>
        <dbReference type="SAM" id="SignalP"/>
    </source>
</evidence>
<dbReference type="InterPro" id="IPR037066">
    <property type="entry name" value="Plug_dom_sf"/>
</dbReference>
<dbReference type="Proteomes" id="UP001382455">
    <property type="component" value="Unassembled WGS sequence"/>
</dbReference>
<dbReference type="PANTHER" id="PTHR47234:SF2">
    <property type="entry name" value="TONB-DEPENDENT RECEPTOR"/>
    <property type="match status" value="1"/>
</dbReference>
<keyword evidence="3" id="KW-0998">Cell outer membrane</keyword>
<keyword evidence="4" id="KW-0798">TonB box</keyword>
<evidence type="ECO:0000313" key="9">
    <source>
        <dbReference type="Proteomes" id="UP001382455"/>
    </source>
</evidence>
<evidence type="ECO:0000259" key="7">
    <source>
        <dbReference type="Pfam" id="PF07715"/>
    </source>
</evidence>
<dbReference type="EMBL" id="JBAWKS010000001">
    <property type="protein sequence ID" value="MEI4550598.1"/>
    <property type="molecule type" value="Genomic_DNA"/>
</dbReference>
<evidence type="ECO:0000256" key="4">
    <source>
        <dbReference type="RuleBase" id="RU003357"/>
    </source>
</evidence>
<comment type="similarity">
    <text evidence="4">Belongs to the TonB-dependent receptor family.</text>
</comment>
<evidence type="ECO:0000313" key="8">
    <source>
        <dbReference type="EMBL" id="MEI4550598.1"/>
    </source>
</evidence>
<dbReference type="InterPro" id="IPR000531">
    <property type="entry name" value="Beta-barrel_TonB"/>
</dbReference>
<keyword evidence="5" id="KW-0732">Signal</keyword>
<dbReference type="Pfam" id="PF07715">
    <property type="entry name" value="Plug"/>
    <property type="match status" value="1"/>
</dbReference>
<feature type="domain" description="TonB-dependent receptor-like beta-barrel" evidence="6">
    <location>
        <begin position="480"/>
        <end position="1015"/>
    </location>
</feature>
<dbReference type="RefSeq" id="WP_336435724.1">
    <property type="nucleotide sequence ID" value="NZ_JBAWKS010000001.1"/>
</dbReference>
<evidence type="ECO:0000256" key="3">
    <source>
        <dbReference type="ARBA" id="ARBA00023237"/>
    </source>
</evidence>
<accession>A0ABU8EUF2</accession>
<dbReference type="Gene3D" id="2.40.170.20">
    <property type="entry name" value="TonB-dependent receptor, beta-barrel domain"/>
    <property type="match status" value="1"/>
</dbReference>
<dbReference type="SUPFAM" id="SSF56935">
    <property type="entry name" value="Porins"/>
    <property type="match status" value="1"/>
</dbReference>
<keyword evidence="8" id="KW-0675">Receptor</keyword>
<evidence type="ECO:0000259" key="6">
    <source>
        <dbReference type="Pfam" id="PF00593"/>
    </source>
</evidence>
<comment type="caution">
    <text evidence="8">The sequence shown here is derived from an EMBL/GenBank/DDBJ whole genome shotgun (WGS) entry which is preliminary data.</text>
</comment>
<comment type="subcellular location">
    <subcellularLocation>
        <location evidence="1 4">Cell outer membrane</location>
    </subcellularLocation>
</comment>
<sequence length="1055" mass="114644">MKKLNLLALSVKSALFAGAITSFAGVAAEEEKNNAEDEEIEKVVVTGSRIRKAEFSNASPIQVISGDLSREMGLFEAGEMLQSTNQAAGVQIDNTFGGYVLDNGPGAATIGFRGLGAERTLVVINGRRMAPAGVGGAPTSPDLNLIPGVMIDRVENLFDGASTVYGSDAVAGVANVVLKSDIEGFEVQGSYQAPQSGGGEQSNLSVMWGDTYDNGFITVGLEYADSKAQSYSETAFAKGCEERIFESEEGDIITRFSGIGPTAGGEDTCDIFPLTNRVFVPAFWGSLYVTPGYTNTGIPNLSETTVPSQYAGLFPEWVLADFNGDGIIDDLDGAIVDGNGDGLRDVDFQDPLYAFQQSDYYKSGDYRSRNERLSFMVNGEHNFADDNDTTFYYEGLYAQRNSPVFSPGAQLFETVPASNPYNPCGVNGEVDCFGVLGFGDAGPLDVDPIINIRGDRDRFEVDVAQYRLVTGVTGNLPGLESINLNNWYYDAYVSYSASKGTDVRNGFNEQRLLHSLNTSVLNADGTVTCGDGTDGCVPVNLFADNIYQPGGGTLTDAEYNYLFDQRKIETRVNQLVVNGFLGGDLYTLPWNNETVSGIFGAEYRRDEIESDPNAVAAQGLLWGYFSDQGADGSRSLREVFTEIDLPLVKGVTGVEEFTLTVSGRISDESYYDPESTYSVKAVYRPVEWITLRGTQGTSFRAPNLRERFLNGTSGFLTVSDPCVVPSDARISDPINPDAIPTYDAANDPRDDVTLARCVSDGLDPTSLGLDPTFTESTSTEVISGGTTELSPETSLAKTYGFVIEQPFIEDVDITLSVTRFDIEVTNSIAEPSAFYSINQCYGADGNAAFCSRISRDEGGQISLVDQSFINVGLLTSQGYDYNIYYNQDFVISEQNLGVTVDLQATKMTEALYDVLGVVDDNVGEPDYPEWRGTARLMLSYDDFRFNWMARYISGGKEDDLGEFEEDTTGCTGLFNSAGERLKCRPVGFTEDYWKHDVSVSWSSDEYLISAGVRNVFNEAPPKVDPSGSFSNTNVPLGVGYDMYGRMPYINFSVNF</sequence>
<dbReference type="InterPro" id="IPR036942">
    <property type="entry name" value="Beta-barrel_TonB_sf"/>
</dbReference>
<gene>
    <name evidence="8" type="ORF">WAE96_13090</name>
</gene>
<evidence type="ECO:0000256" key="2">
    <source>
        <dbReference type="ARBA" id="ARBA00023136"/>
    </source>
</evidence>
<dbReference type="Pfam" id="PF00593">
    <property type="entry name" value="TonB_dep_Rec_b-barrel"/>
    <property type="match status" value="1"/>
</dbReference>
<proteinExistence type="inferred from homology"/>
<dbReference type="Gene3D" id="2.170.130.10">
    <property type="entry name" value="TonB-dependent receptor, plug domain"/>
    <property type="match status" value="1"/>
</dbReference>
<name>A0ABU8EUF2_9GAMM</name>
<organism evidence="8 9">
    <name type="scientific">Pseudoalteromonas spongiae</name>
    <dbReference type="NCBI Taxonomy" id="298657"/>
    <lineage>
        <taxon>Bacteria</taxon>
        <taxon>Pseudomonadati</taxon>
        <taxon>Pseudomonadota</taxon>
        <taxon>Gammaproteobacteria</taxon>
        <taxon>Alteromonadales</taxon>
        <taxon>Pseudoalteromonadaceae</taxon>
        <taxon>Pseudoalteromonas</taxon>
    </lineage>
</organism>
<feature type="domain" description="TonB-dependent receptor plug" evidence="7">
    <location>
        <begin position="57"/>
        <end position="173"/>
    </location>
</feature>
<reference evidence="8 9" key="1">
    <citation type="submission" date="2023-12" db="EMBL/GenBank/DDBJ databases">
        <title>Friends and Foes: Symbiotic and Algicidal bacterial influence on Karenia brevis blooms.</title>
        <authorList>
            <person name="Fei C."/>
            <person name="Mohamed A.R."/>
            <person name="Booker A."/>
            <person name="Arshad M."/>
            <person name="Klass S."/>
            <person name="Ahn S."/>
            <person name="Gilbert P.M."/>
            <person name="Heil C.A."/>
            <person name="Martinez J.M."/>
            <person name="Amin S.A."/>
        </authorList>
    </citation>
    <scope>NUCLEOTIDE SEQUENCE [LARGE SCALE GENOMIC DNA]</scope>
    <source>
        <strain evidence="8 9">CE15</strain>
    </source>
</reference>
<dbReference type="InterPro" id="IPR012910">
    <property type="entry name" value="Plug_dom"/>
</dbReference>
<dbReference type="PANTHER" id="PTHR47234">
    <property type="match status" value="1"/>
</dbReference>